<evidence type="ECO:0000313" key="3">
    <source>
        <dbReference type="EMBL" id="VFT86549.1"/>
    </source>
</evidence>
<dbReference type="Pfam" id="PF03114">
    <property type="entry name" value="BAR"/>
    <property type="match status" value="1"/>
</dbReference>
<gene>
    <name evidence="3" type="primary">Aste57867_9670</name>
    <name evidence="2" type="ORF">As57867_009632</name>
    <name evidence="3" type="ORF">ASTE57867_9670</name>
</gene>
<dbReference type="InterPro" id="IPR004148">
    <property type="entry name" value="BAR_dom"/>
</dbReference>
<reference evidence="2" key="2">
    <citation type="submission" date="2019-06" db="EMBL/GenBank/DDBJ databases">
        <title>Genomics analysis of Aphanomyces spp. identifies a new class of oomycete effector associated with host adaptation.</title>
        <authorList>
            <person name="Gaulin E."/>
        </authorList>
    </citation>
    <scope>NUCLEOTIDE SEQUENCE</scope>
    <source>
        <strain evidence="2">CBS 578.67</strain>
    </source>
</reference>
<dbReference type="AlphaFoldDB" id="A0A485KNR5"/>
<dbReference type="InterPro" id="IPR027267">
    <property type="entry name" value="AH/BAR_dom_sf"/>
</dbReference>
<dbReference type="EMBL" id="VJMH01005155">
    <property type="protein sequence ID" value="KAF0699789.1"/>
    <property type="molecule type" value="Genomic_DNA"/>
</dbReference>
<proteinExistence type="predicted"/>
<dbReference type="EMBL" id="CAADRA010005176">
    <property type="protein sequence ID" value="VFT86549.1"/>
    <property type="molecule type" value="Genomic_DNA"/>
</dbReference>
<evidence type="ECO:0000259" key="1">
    <source>
        <dbReference type="Pfam" id="PF03114"/>
    </source>
</evidence>
<dbReference type="GO" id="GO:0005737">
    <property type="term" value="C:cytoplasm"/>
    <property type="evidence" value="ECO:0007669"/>
    <property type="project" value="InterPro"/>
</dbReference>
<reference evidence="3 4" key="1">
    <citation type="submission" date="2019-03" db="EMBL/GenBank/DDBJ databases">
        <authorList>
            <person name="Gaulin E."/>
            <person name="Dumas B."/>
        </authorList>
    </citation>
    <scope>NUCLEOTIDE SEQUENCE [LARGE SCALE GENOMIC DNA]</scope>
    <source>
        <strain evidence="3">CBS 568.67</strain>
    </source>
</reference>
<keyword evidence="4" id="KW-1185">Reference proteome</keyword>
<dbReference type="SUPFAM" id="SSF103657">
    <property type="entry name" value="BAR/IMD domain-like"/>
    <property type="match status" value="1"/>
</dbReference>
<sequence>MVGCNCILEHISMDPSSPTAQASKAASVGILAKIRSSKRRFIQQTLTKLGKAESTDDHEYQALRQRNIELVTNVENVLTHMKSFVTSLVSLGYGCTLLGDDMIMVRTDKATREATASYGTKTVDANVNEFSKSMIDIDVAARELASSMLTATVVVSMQSKLDELHLFKKEMDHRENLKLDYDSAVRKAWSFHSSVALIFLSTVASHCARASRGHRFFLINFVRQLKAAQIRLTEATEVMVVKMKKYEEERPTMLQNEINEFRKLQVAFFQLCVTSFAPPRA</sequence>
<evidence type="ECO:0000313" key="4">
    <source>
        <dbReference type="Proteomes" id="UP000332933"/>
    </source>
</evidence>
<dbReference type="Gene3D" id="1.20.1270.60">
    <property type="entry name" value="Arfaptin homology (AH) domain/BAR domain"/>
    <property type="match status" value="1"/>
</dbReference>
<accession>A0A485KNR5</accession>
<name>A0A485KNR5_9STRA</name>
<feature type="domain" description="BAR" evidence="1">
    <location>
        <begin position="40"/>
        <end position="273"/>
    </location>
</feature>
<evidence type="ECO:0000313" key="2">
    <source>
        <dbReference type="EMBL" id="KAF0699789.1"/>
    </source>
</evidence>
<dbReference type="OrthoDB" id="5971719at2759"/>
<dbReference type="Proteomes" id="UP000332933">
    <property type="component" value="Unassembled WGS sequence"/>
</dbReference>
<protein>
    <submittedName>
        <fullName evidence="3">Aste57867_9670 protein</fullName>
    </submittedName>
</protein>
<organism evidence="3 4">
    <name type="scientific">Aphanomyces stellatus</name>
    <dbReference type="NCBI Taxonomy" id="120398"/>
    <lineage>
        <taxon>Eukaryota</taxon>
        <taxon>Sar</taxon>
        <taxon>Stramenopiles</taxon>
        <taxon>Oomycota</taxon>
        <taxon>Saprolegniomycetes</taxon>
        <taxon>Saprolegniales</taxon>
        <taxon>Verrucalvaceae</taxon>
        <taxon>Aphanomyces</taxon>
    </lineage>
</organism>